<dbReference type="GO" id="GO:0004177">
    <property type="term" value="F:aminopeptidase activity"/>
    <property type="evidence" value="ECO:0007669"/>
    <property type="project" value="UniProtKB-KW"/>
</dbReference>
<feature type="domain" description="UCP01524 winged helix-turn-helix" evidence="2">
    <location>
        <begin position="344"/>
        <end position="421"/>
    </location>
</feature>
<dbReference type="InterPro" id="IPR036388">
    <property type="entry name" value="WH-like_DNA-bd_sf"/>
</dbReference>
<keyword evidence="4" id="KW-0031">Aminopeptidase</keyword>
<dbReference type="Pfam" id="PF09940">
    <property type="entry name" value="DUF2172"/>
    <property type="match status" value="1"/>
</dbReference>
<evidence type="ECO:0000313" key="4">
    <source>
        <dbReference type="EMBL" id="BBI31773.1"/>
    </source>
</evidence>
<evidence type="ECO:0000259" key="1">
    <source>
        <dbReference type="Pfam" id="PF09940"/>
    </source>
</evidence>
<reference evidence="4 5" key="1">
    <citation type="submission" date="2019-01" db="EMBL/GenBank/DDBJ databases">
        <title>Complete genome sequence of Cohnella hallensis HS21 isolated from Korean fir (Abies koreana) rhizospheric soil.</title>
        <authorList>
            <person name="Jiang L."/>
            <person name="Kang S.W."/>
            <person name="Kim S."/>
            <person name="Jung J."/>
            <person name="Kim C.Y."/>
            <person name="Kim D.H."/>
            <person name="Kim S.W."/>
            <person name="Lee J."/>
        </authorList>
    </citation>
    <scope>NUCLEOTIDE SEQUENCE [LARGE SCALE GENOMIC DNA]</scope>
    <source>
        <strain evidence="4 5">HS21</strain>
    </source>
</reference>
<dbReference type="KEGG" id="cohn:KCTCHS21_11720"/>
<dbReference type="Proteomes" id="UP000289856">
    <property type="component" value="Chromosome"/>
</dbReference>
<dbReference type="Pfam" id="PF16221">
    <property type="entry name" value="HTH_47"/>
    <property type="match status" value="1"/>
</dbReference>
<dbReference type="InterPro" id="IPR032589">
    <property type="entry name" value="DUF4910"/>
</dbReference>
<keyword evidence="5" id="KW-1185">Reference proteome</keyword>
<accession>A0A3T1D0Y7</accession>
<sequence>MLMDLFDRLFPINRSITGDGVRQSLRILGEIVPIKQTEYATGTECFDWTVPKEWNVRGAYVKDSQGRTLIDFKENNLHLMGYSVPFRGYVSREELMEHLLTRPDLPNAIPYMMSYYKESWGFCVEHNRLPEFTDEWYEVFIDSDLQDGHMTLGEGFIQGSSKQEILLSTYICHPSMAINELSGPLVQTMIYHYLLHRKNLKYSYRFLYLPETIGSLLYLSQYGEQLKQRVVAGYVVTCVGHGESFTYKRSKRADTLADKAAIHVLKQSGKPYTVVDWNPFGSDERQYCSEGFKLPMGSLMRTMYGQYPEYHTSLDNRSLISEEVLLETIQMYIDLIETLEANETYECTHIHGEPKLDKRGLYPYLGGTRTKEEQRQISFITNLIAFSDGHNDLIDIAEKLGEMGKELNKPAQLLEQHGLLRSLNVERYNTQYDLVN</sequence>
<gene>
    <name evidence="4" type="ORF">KCTCHS21_11720</name>
</gene>
<evidence type="ECO:0000259" key="3">
    <source>
        <dbReference type="Pfam" id="PF16254"/>
    </source>
</evidence>
<feature type="domain" description="DUF2172" evidence="1">
    <location>
        <begin position="53"/>
        <end position="143"/>
    </location>
</feature>
<evidence type="ECO:0000259" key="2">
    <source>
        <dbReference type="Pfam" id="PF16221"/>
    </source>
</evidence>
<dbReference type="Pfam" id="PF16254">
    <property type="entry name" value="DUF4910"/>
    <property type="match status" value="1"/>
</dbReference>
<dbReference type="InterPro" id="IPR012353">
    <property type="entry name" value="UCP015244"/>
</dbReference>
<organism evidence="4 5">
    <name type="scientific">Cohnella abietis</name>
    <dbReference type="NCBI Taxonomy" id="2507935"/>
    <lineage>
        <taxon>Bacteria</taxon>
        <taxon>Bacillati</taxon>
        <taxon>Bacillota</taxon>
        <taxon>Bacilli</taxon>
        <taxon>Bacillales</taxon>
        <taxon>Paenibacillaceae</taxon>
        <taxon>Cohnella</taxon>
    </lineage>
</organism>
<dbReference type="Gene3D" id="1.10.10.10">
    <property type="entry name" value="Winged helix-like DNA-binding domain superfamily/Winged helix DNA-binding domain"/>
    <property type="match status" value="1"/>
</dbReference>
<keyword evidence="4" id="KW-0645">Protease</keyword>
<dbReference type="OrthoDB" id="9765654at2"/>
<feature type="domain" description="DUF4910" evidence="3">
    <location>
        <begin position="4"/>
        <end position="342"/>
    </location>
</feature>
<dbReference type="Gene3D" id="3.40.630.10">
    <property type="entry name" value="Zn peptidases"/>
    <property type="match status" value="1"/>
</dbReference>
<dbReference type="SUPFAM" id="SSF53187">
    <property type="entry name" value="Zn-dependent exopeptidases"/>
    <property type="match status" value="1"/>
</dbReference>
<dbReference type="InterPro" id="IPR032622">
    <property type="entry name" value="UCP01524_HTH"/>
</dbReference>
<proteinExistence type="predicted"/>
<dbReference type="AlphaFoldDB" id="A0A3T1D0Y7"/>
<keyword evidence="4" id="KW-0378">Hydrolase</keyword>
<dbReference type="PIRSF" id="PIRSF015244">
    <property type="entry name" value="UCP015244"/>
    <property type="match status" value="1"/>
</dbReference>
<evidence type="ECO:0000313" key="5">
    <source>
        <dbReference type="Proteomes" id="UP000289856"/>
    </source>
</evidence>
<protein>
    <submittedName>
        <fullName evidence="4">Aminopeptidase</fullName>
    </submittedName>
</protein>
<dbReference type="Gene3D" id="3.50.30.90">
    <property type="match status" value="1"/>
</dbReference>
<name>A0A3T1D0Y7_9BACL</name>
<dbReference type="InterPro" id="IPR032610">
    <property type="entry name" value="DUF2172"/>
</dbReference>
<dbReference type="EMBL" id="AP019400">
    <property type="protein sequence ID" value="BBI31773.1"/>
    <property type="molecule type" value="Genomic_DNA"/>
</dbReference>